<dbReference type="Gene3D" id="1.10.150.50">
    <property type="entry name" value="Transcription Factor, Ets-1"/>
    <property type="match status" value="1"/>
</dbReference>
<evidence type="ECO:0000313" key="2">
    <source>
        <dbReference type="Proteomes" id="UP000266673"/>
    </source>
</evidence>
<dbReference type="OrthoDB" id="2428576at2759"/>
<organism evidence="1 2">
    <name type="scientific">Gigaspora rosea</name>
    <dbReference type="NCBI Taxonomy" id="44941"/>
    <lineage>
        <taxon>Eukaryota</taxon>
        <taxon>Fungi</taxon>
        <taxon>Fungi incertae sedis</taxon>
        <taxon>Mucoromycota</taxon>
        <taxon>Glomeromycotina</taxon>
        <taxon>Glomeromycetes</taxon>
        <taxon>Diversisporales</taxon>
        <taxon>Gigasporaceae</taxon>
        <taxon>Gigaspora</taxon>
    </lineage>
</organism>
<gene>
    <name evidence="1" type="ORF">C2G38_2031366</name>
</gene>
<evidence type="ECO:0008006" key="3">
    <source>
        <dbReference type="Google" id="ProtNLM"/>
    </source>
</evidence>
<reference evidence="1 2" key="1">
    <citation type="submission" date="2018-06" db="EMBL/GenBank/DDBJ databases">
        <title>Comparative genomics reveals the genomic features of Rhizophagus irregularis, R. cerebriforme, R. diaphanum and Gigaspora rosea, and their symbiotic lifestyle signature.</title>
        <authorList>
            <person name="Morin E."/>
            <person name="San Clemente H."/>
            <person name="Chen E.C.H."/>
            <person name="De La Providencia I."/>
            <person name="Hainaut M."/>
            <person name="Kuo A."/>
            <person name="Kohler A."/>
            <person name="Murat C."/>
            <person name="Tang N."/>
            <person name="Roy S."/>
            <person name="Loubradou J."/>
            <person name="Henrissat B."/>
            <person name="Grigoriev I.V."/>
            <person name="Corradi N."/>
            <person name="Roux C."/>
            <person name="Martin F.M."/>
        </authorList>
    </citation>
    <scope>NUCLEOTIDE SEQUENCE [LARGE SCALE GENOMIC DNA]</scope>
    <source>
        <strain evidence="1 2">DAOM 194757</strain>
    </source>
</reference>
<dbReference type="InterPro" id="IPR013761">
    <property type="entry name" value="SAM/pointed_sf"/>
</dbReference>
<dbReference type="EMBL" id="QKWP01000189">
    <property type="protein sequence ID" value="RIB25062.1"/>
    <property type="molecule type" value="Genomic_DNA"/>
</dbReference>
<evidence type="ECO:0000313" key="1">
    <source>
        <dbReference type="EMBL" id="RIB25062.1"/>
    </source>
</evidence>
<sequence length="273" mass="31565">MSDKFVFVEKWDTEALIIFLREQELKVDEGVFSILRKAKVSGQRFLMMNKDEFIEAGVAFGPAIILANEAESLKNRTNRSFSSYRTIEDVFKLYKISGDSIIDIPQFEPVTHKLKDNNSSLRFCVEDVKRKLENMGKIIDQSAEEILCITEGKPHQLKMGVLQNIMQCKALCESNRKNKKRKIDETLDYEYVYGIVSTGTEWIFLLHTTDSIYCASQKVYHIPLYENSLKDDTELRCKIKEILETIIGILEDRANVDSSPVKKKQRIEEFGKK</sequence>
<accession>A0A397VTG5</accession>
<name>A0A397VTG5_9GLOM</name>
<comment type="caution">
    <text evidence="1">The sequence shown here is derived from an EMBL/GenBank/DDBJ whole genome shotgun (WGS) entry which is preliminary data.</text>
</comment>
<protein>
    <recommendedName>
        <fullName evidence="3">SAM domain-containing protein</fullName>
    </recommendedName>
</protein>
<dbReference type="Proteomes" id="UP000266673">
    <property type="component" value="Unassembled WGS sequence"/>
</dbReference>
<dbReference type="AlphaFoldDB" id="A0A397VTG5"/>
<proteinExistence type="predicted"/>
<keyword evidence="2" id="KW-1185">Reference proteome</keyword>